<dbReference type="InterPro" id="IPR012132">
    <property type="entry name" value="GMC_OxRdtase"/>
</dbReference>
<keyword evidence="8" id="KW-0732">Signal</keyword>
<dbReference type="RefSeq" id="XP_013243249.1">
    <property type="nucleotide sequence ID" value="XM_013387795.1"/>
</dbReference>
<dbReference type="Gene3D" id="3.50.50.60">
    <property type="entry name" value="FAD/NAD(P)-binding domain"/>
    <property type="match status" value="1"/>
</dbReference>
<evidence type="ECO:0000313" key="11">
    <source>
        <dbReference type="Proteomes" id="UP000027361"/>
    </source>
</evidence>
<evidence type="ECO:0000256" key="4">
    <source>
        <dbReference type="ARBA" id="ARBA00022827"/>
    </source>
</evidence>
<organism evidence="10 11">
    <name type="scientific">Tilletiaria anomala (strain ATCC 24038 / CBS 436.72 / UBC 951)</name>
    <dbReference type="NCBI Taxonomy" id="1037660"/>
    <lineage>
        <taxon>Eukaryota</taxon>
        <taxon>Fungi</taxon>
        <taxon>Dikarya</taxon>
        <taxon>Basidiomycota</taxon>
        <taxon>Ustilaginomycotina</taxon>
        <taxon>Exobasidiomycetes</taxon>
        <taxon>Georgefischeriales</taxon>
        <taxon>Tilletiariaceae</taxon>
        <taxon>Tilletiaria</taxon>
    </lineage>
</organism>
<keyword evidence="5" id="KW-0560">Oxidoreductase</keyword>
<dbReference type="OrthoDB" id="269227at2759"/>
<comment type="caution">
    <text evidence="10">The sequence shown here is derived from an EMBL/GenBank/DDBJ whole genome shotgun (WGS) entry which is preliminary data.</text>
</comment>
<dbReference type="PANTHER" id="PTHR11552:SF201">
    <property type="entry name" value="GLUCOSE-METHANOL-CHOLINE OXIDOREDUCTASE N-TERMINAL DOMAIN-CONTAINING PROTEIN"/>
    <property type="match status" value="1"/>
</dbReference>
<name>A0A066W489_TILAU</name>
<accession>A0A066W489</accession>
<dbReference type="GO" id="GO:0016614">
    <property type="term" value="F:oxidoreductase activity, acting on CH-OH group of donors"/>
    <property type="evidence" value="ECO:0007669"/>
    <property type="project" value="InterPro"/>
</dbReference>
<reference evidence="10 11" key="1">
    <citation type="submission" date="2014-05" db="EMBL/GenBank/DDBJ databases">
        <title>Draft genome sequence of a rare smut relative, Tilletiaria anomala UBC 951.</title>
        <authorList>
            <consortium name="DOE Joint Genome Institute"/>
            <person name="Toome M."/>
            <person name="Kuo A."/>
            <person name="Henrissat B."/>
            <person name="Lipzen A."/>
            <person name="Tritt A."/>
            <person name="Yoshinaga Y."/>
            <person name="Zane M."/>
            <person name="Barry K."/>
            <person name="Grigoriev I.V."/>
            <person name="Spatafora J.W."/>
            <person name="Aimea M.C."/>
        </authorList>
    </citation>
    <scope>NUCLEOTIDE SEQUENCE [LARGE SCALE GENOMIC DNA]</scope>
    <source>
        <strain evidence="10 11">UBC 951</strain>
    </source>
</reference>
<comment type="cofactor">
    <cofactor evidence="1 7">
        <name>FAD</name>
        <dbReference type="ChEBI" id="CHEBI:57692"/>
    </cofactor>
</comment>
<dbReference type="AlphaFoldDB" id="A0A066W489"/>
<dbReference type="Gene3D" id="3.30.560.10">
    <property type="entry name" value="Glucose Oxidase, domain 3"/>
    <property type="match status" value="1"/>
</dbReference>
<dbReference type="EMBL" id="JMSN01000041">
    <property type="protein sequence ID" value="KDN45610.1"/>
    <property type="molecule type" value="Genomic_DNA"/>
</dbReference>
<evidence type="ECO:0000256" key="1">
    <source>
        <dbReference type="ARBA" id="ARBA00001974"/>
    </source>
</evidence>
<evidence type="ECO:0000256" key="8">
    <source>
        <dbReference type="SAM" id="SignalP"/>
    </source>
</evidence>
<feature type="active site" description="Proton donor" evidence="6">
    <location>
        <position position="579"/>
    </location>
</feature>
<evidence type="ECO:0000313" key="10">
    <source>
        <dbReference type="EMBL" id="KDN45610.1"/>
    </source>
</evidence>
<feature type="chain" id="PRO_5001633506" evidence="8">
    <location>
        <begin position="24"/>
        <end position="672"/>
    </location>
</feature>
<feature type="signal peptide" evidence="8">
    <location>
        <begin position="1"/>
        <end position="23"/>
    </location>
</feature>
<evidence type="ECO:0000259" key="9">
    <source>
        <dbReference type="PROSITE" id="PS00624"/>
    </source>
</evidence>
<evidence type="ECO:0000256" key="7">
    <source>
        <dbReference type="PIRSR" id="PIRSR000137-2"/>
    </source>
</evidence>
<protein>
    <submittedName>
        <fullName evidence="10">GMC oxidoreductase</fullName>
    </submittedName>
</protein>
<dbReference type="Proteomes" id="UP000027361">
    <property type="component" value="Unassembled WGS sequence"/>
</dbReference>
<evidence type="ECO:0000256" key="2">
    <source>
        <dbReference type="ARBA" id="ARBA00010790"/>
    </source>
</evidence>
<dbReference type="InterPro" id="IPR007867">
    <property type="entry name" value="GMC_OxRtase_C"/>
</dbReference>
<evidence type="ECO:0000256" key="5">
    <source>
        <dbReference type="ARBA" id="ARBA00023002"/>
    </source>
</evidence>
<feature type="domain" description="Glucose-methanol-choline oxidoreductase N-terminal" evidence="9">
    <location>
        <begin position="321"/>
        <end position="335"/>
    </location>
</feature>
<dbReference type="InParanoid" id="A0A066W489"/>
<dbReference type="InterPro" id="IPR000172">
    <property type="entry name" value="GMC_OxRdtase_N"/>
</dbReference>
<dbReference type="GeneID" id="25266020"/>
<evidence type="ECO:0000256" key="3">
    <source>
        <dbReference type="ARBA" id="ARBA00022630"/>
    </source>
</evidence>
<keyword evidence="11" id="KW-1185">Reference proteome</keyword>
<evidence type="ECO:0000256" key="6">
    <source>
        <dbReference type="PIRSR" id="PIRSR000137-1"/>
    </source>
</evidence>
<dbReference type="SUPFAM" id="SSF51905">
    <property type="entry name" value="FAD/NAD(P)-binding domain"/>
    <property type="match status" value="1"/>
</dbReference>
<dbReference type="PIRSF" id="PIRSF000137">
    <property type="entry name" value="Alcohol_oxidase"/>
    <property type="match status" value="1"/>
</dbReference>
<dbReference type="InterPro" id="IPR036188">
    <property type="entry name" value="FAD/NAD-bd_sf"/>
</dbReference>
<dbReference type="PROSITE" id="PS51257">
    <property type="entry name" value="PROKAR_LIPOPROTEIN"/>
    <property type="match status" value="1"/>
</dbReference>
<keyword evidence="3" id="KW-0285">Flavoprotein</keyword>
<comment type="similarity">
    <text evidence="2">Belongs to the GMC oxidoreductase family.</text>
</comment>
<dbReference type="PROSITE" id="PS00624">
    <property type="entry name" value="GMC_OXRED_2"/>
    <property type="match status" value="1"/>
</dbReference>
<dbReference type="STRING" id="1037660.A0A066W489"/>
<feature type="active site" description="Proton acceptor" evidence="6">
    <location>
        <position position="622"/>
    </location>
</feature>
<keyword evidence="4 7" id="KW-0274">FAD</keyword>
<feature type="binding site" evidence="7">
    <location>
        <begin position="140"/>
        <end position="143"/>
    </location>
    <ligand>
        <name>FAD</name>
        <dbReference type="ChEBI" id="CHEBI:57692"/>
    </ligand>
</feature>
<dbReference type="HOGENOM" id="CLU_002865_6_0_1"/>
<dbReference type="GO" id="GO:0050660">
    <property type="term" value="F:flavin adenine dinucleotide binding"/>
    <property type="evidence" value="ECO:0007669"/>
    <property type="project" value="InterPro"/>
</dbReference>
<dbReference type="OMA" id="YLFPNQA"/>
<gene>
    <name evidence="10" type="ORF">K437DRAFT_268392</name>
</gene>
<sequence length="672" mass="71503">MRASIAAAAGVATVLAVVSCSHALPIQENGAADFISSLLANAAAQPRDRPASGVDYVVLGGGTAGLTVAARLSEGGKYTVAVLEAGPDGRGDPIIDTPGQFGADLGTKYDWNMTTQPQSNGVPAVGWPRGHVLGGSSALNFLVWDRPNKREIDAWEQLGSPGWNWDFVYKYIKKAETYTQPDPDKIEAMNFTPVASDYGTSGPIHVSFPFYVSEQVSKWIAALSSLGIQSNTRAKGDNNGSALQPSDINPANSTRSYSAAAYFWPNSNRPNLKVLTGALVDKIMFNQNSIGNNLVASGVNFQYNGASYTVPVRKEVILSAGSVMSPAILERSGIGKESVLSAAGIPQLKELPVGENLQEHTYSFAAYELESGHTTLDSLRNNATFAAEQKELYTANSKNPASILTETVPSIGYINLQELVGDDEASKIISQAESYVNSSHSPYNATLWKQIEFLKKDNETVTQMELIGVDGYFAGAGAPVAGKNYITFFAALQHPLSRGSIHISSSDPTTYPVINANYYTTDFDRTVASAGTGFLRKIAATQTYGSYIAQEVVPGAAVGNDAASLEAFTTTTGFTTEYHPVGTASMLPERQGGVVDPRLKVYGTQNVRVVDASIIPLHVSAHIQALVYGIAEAGADLIKADASSTPVPSRTPAYLHQSSIFQRSHGHCLQPT</sequence>
<dbReference type="SUPFAM" id="SSF54373">
    <property type="entry name" value="FAD-linked reductases, C-terminal domain"/>
    <property type="match status" value="1"/>
</dbReference>
<feature type="binding site" evidence="7">
    <location>
        <position position="280"/>
    </location>
    <ligand>
        <name>FAD</name>
        <dbReference type="ChEBI" id="CHEBI:57692"/>
    </ligand>
</feature>
<dbReference type="Pfam" id="PF05199">
    <property type="entry name" value="GMC_oxred_C"/>
    <property type="match status" value="1"/>
</dbReference>
<dbReference type="PANTHER" id="PTHR11552">
    <property type="entry name" value="GLUCOSE-METHANOL-CHOLINE GMC OXIDOREDUCTASE"/>
    <property type="match status" value="1"/>
</dbReference>
<proteinExistence type="inferred from homology"/>
<feature type="binding site" evidence="7">
    <location>
        <position position="132"/>
    </location>
    <ligand>
        <name>FAD</name>
        <dbReference type="ChEBI" id="CHEBI:57692"/>
    </ligand>
</feature>
<dbReference type="Pfam" id="PF00732">
    <property type="entry name" value="GMC_oxred_N"/>
    <property type="match status" value="1"/>
</dbReference>